<protein>
    <submittedName>
        <fullName evidence="1">Uncharacterized protein</fullName>
    </submittedName>
</protein>
<evidence type="ECO:0000313" key="1">
    <source>
        <dbReference type="EMBL" id="KAF2474178.1"/>
    </source>
</evidence>
<sequence>MLLIYVVCPLTALPSIIDYYHKYEHRQYFISPTPFTAVSQLLGINRDYSSNATTHSTSNLALEASRCRDKIVGLNAAITIGEWRLETIQAYVHLGMTIYETRRFLKGVLEVSGGKQNGDEYWGVRSLGDIDGSGGSSSGGYGTTTPTSGSSKRHSTKCPRTLTQSGSALKFSNINVPPDIAIRSFVRIHEIPNLVGEIIIRRKKQYVLMQQSANTPDSVPPVLFLGRIRLTSQLSLMKLREDYAIHAQCSLSEINSYPTAVHATWVRLARMSRFLLFVSRHISITSSTVMPQEVALLPILHNSFFFGKGVHSCDICAGKTESLTGIIFLWLASRTRPVVAYRDYPLEKVHRLLALRIGLTREVTADPSWGLTLRIAASYMRNFRCLDQARPDLEISDRTLSDLAPEALERPWRLGLFAVSHPHSHIISEAVKPSITFLLLRFLALTDILTLLLAKQSSHRLRPNVSPALEIAVFTHSVKPPAATVKPRQADRNPATSIQSPY</sequence>
<comment type="caution">
    <text evidence="1">The sequence shown here is derived from an EMBL/GenBank/DDBJ whole genome shotgun (WGS) entry which is preliminary data.</text>
</comment>
<organism evidence="1 2">
    <name type="scientific">Lindgomyces ingoldianus</name>
    <dbReference type="NCBI Taxonomy" id="673940"/>
    <lineage>
        <taxon>Eukaryota</taxon>
        <taxon>Fungi</taxon>
        <taxon>Dikarya</taxon>
        <taxon>Ascomycota</taxon>
        <taxon>Pezizomycotina</taxon>
        <taxon>Dothideomycetes</taxon>
        <taxon>Pleosporomycetidae</taxon>
        <taxon>Pleosporales</taxon>
        <taxon>Lindgomycetaceae</taxon>
        <taxon>Lindgomyces</taxon>
    </lineage>
</organism>
<reference evidence="1" key="1">
    <citation type="journal article" date="2020" name="Stud. Mycol.">
        <title>101 Dothideomycetes genomes: a test case for predicting lifestyles and emergence of pathogens.</title>
        <authorList>
            <person name="Haridas S."/>
            <person name="Albert R."/>
            <person name="Binder M."/>
            <person name="Bloem J."/>
            <person name="Labutti K."/>
            <person name="Salamov A."/>
            <person name="Andreopoulos B."/>
            <person name="Baker S."/>
            <person name="Barry K."/>
            <person name="Bills G."/>
            <person name="Bluhm B."/>
            <person name="Cannon C."/>
            <person name="Castanera R."/>
            <person name="Culley D."/>
            <person name="Daum C."/>
            <person name="Ezra D."/>
            <person name="Gonzalez J."/>
            <person name="Henrissat B."/>
            <person name="Kuo A."/>
            <person name="Liang C."/>
            <person name="Lipzen A."/>
            <person name="Lutzoni F."/>
            <person name="Magnuson J."/>
            <person name="Mondo S."/>
            <person name="Nolan M."/>
            <person name="Ohm R."/>
            <person name="Pangilinan J."/>
            <person name="Park H.-J."/>
            <person name="Ramirez L."/>
            <person name="Alfaro M."/>
            <person name="Sun H."/>
            <person name="Tritt A."/>
            <person name="Yoshinaga Y."/>
            <person name="Zwiers L.-H."/>
            <person name="Turgeon B."/>
            <person name="Goodwin S."/>
            <person name="Spatafora J."/>
            <person name="Crous P."/>
            <person name="Grigoriev I."/>
        </authorList>
    </citation>
    <scope>NUCLEOTIDE SEQUENCE</scope>
    <source>
        <strain evidence="1">ATCC 200398</strain>
    </source>
</reference>
<gene>
    <name evidence="1" type="ORF">BDR25DRAFT_351711</name>
</gene>
<dbReference type="Proteomes" id="UP000799755">
    <property type="component" value="Unassembled WGS sequence"/>
</dbReference>
<evidence type="ECO:0000313" key="2">
    <source>
        <dbReference type="Proteomes" id="UP000799755"/>
    </source>
</evidence>
<accession>A0ACB6R4H5</accession>
<name>A0ACB6R4H5_9PLEO</name>
<keyword evidence="2" id="KW-1185">Reference proteome</keyword>
<proteinExistence type="predicted"/>
<dbReference type="EMBL" id="MU003498">
    <property type="protein sequence ID" value="KAF2474178.1"/>
    <property type="molecule type" value="Genomic_DNA"/>
</dbReference>